<evidence type="ECO:0000313" key="1">
    <source>
        <dbReference type="EMBL" id="GED72520.1"/>
    </source>
</evidence>
<organism evidence="1 2">
    <name type="scientific">Brevibacillus reuszeri</name>
    <dbReference type="NCBI Taxonomy" id="54915"/>
    <lineage>
        <taxon>Bacteria</taxon>
        <taxon>Bacillati</taxon>
        <taxon>Bacillota</taxon>
        <taxon>Bacilli</taxon>
        <taxon>Bacillales</taxon>
        <taxon>Paenibacillaceae</taxon>
        <taxon>Brevibacillus</taxon>
    </lineage>
</organism>
<dbReference type="Proteomes" id="UP000319578">
    <property type="component" value="Unassembled WGS sequence"/>
</dbReference>
<accession>A0ABQ0TXI0</accession>
<reference evidence="1 2" key="1">
    <citation type="submission" date="2019-06" db="EMBL/GenBank/DDBJ databases">
        <title>Whole genome shotgun sequence of Brevibacillus reuszeri NBRC 15719.</title>
        <authorList>
            <person name="Hosoyama A."/>
            <person name="Uohara A."/>
            <person name="Ohji S."/>
            <person name="Ichikawa N."/>
        </authorList>
    </citation>
    <scope>NUCLEOTIDE SEQUENCE [LARGE SCALE GENOMIC DNA]</scope>
    <source>
        <strain evidence="1 2">NBRC 15719</strain>
    </source>
</reference>
<evidence type="ECO:0000313" key="2">
    <source>
        <dbReference type="Proteomes" id="UP000319578"/>
    </source>
</evidence>
<protein>
    <submittedName>
        <fullName evidence="1">Uncharacterized protein</fullName>
    </submittedName>
</protein>
<keyword evidence="2" id="KW-1185">Reference proteome</keyword>
<proteinExistence type="predicted"/>
<dbReference type="EMBL" id="BJON01000031">
    <property type="protein sequence ID" value="GED72520.1"/>
    <property type="molecule type" value="Genomic_DNA"/>
</dbReference>
<sequence>MIEHVKCPCCTTPLILNIDENPIDVVTSEELDSQLDNSNIIKDLLKKHDIEFG</sequence>
<comment type="caution">
    <text evidence="1">The sequence shown here is derived from an EMBL/GenBank/DDBJ whole genome shotgun (WGS) entry which is preliminary data.</text>
</comment>
<name>A0ABQ0TXI0_9BACL</name>
<gene>
    <name evidence="1" type="ORF">BRE01_62220</name>
</gene>